<proteinExistence type="predicted"/>
<dbReference type="EMBL" id="VSSQ01143681">
    <property type="protein sequence ID" value="MPN63780.1"/>
    <property type="molecule type" value="Genomic_DNA"/>
</dbReference>
<reference evidence="1" key="1">
    <citation type="submission" date="2019-08" db="EMBL/GenBank/DDBJ databases">
        <authorList>
            <person name="Kucharzyk K."/>
            <person name="Murdoch R.W."/>
            <person name="Higgins S."/>
            <person name="Loffler F."/>
        </authorList>
    </citation>
    <scope>NUCLEOTIDE SEQUENCE</scope>
</reference>
<accession>A0A645JKZ5</accession>
<evidence type="ECO:0000313" key="1">
    <source>
        <dbReference type="EMBL" id="MPN63780.1"/>
    </source>
</evidence>
<gene>
    <name evidence="1" type="ORF">SDC9_211546</name>
</gene>
<dbReference type="AlphaFoldDB" id="A0A645JKZ5"/>
<sequence length="98" mass="10461">MLARLQALNGLVGVHLRRRTQDHCIHFSQCQAVGKVGGDMADTVLAGHLTGLLQITADQGNDFHAVDILDAVQMLDAEGAGAGQRYLDRLAHVSCSPE</sequence>
<organism evidence="1">
    <name type="scientific">bioreactor metagenome</name>
    <dbReference type="NCBI Taxonomy" id="1076179"/>
    <lineage>
        <taxon>unclassified sequences</taxon>
        <taxon>metagenomes</taxon>
        <taxon>ecological metagenomes</taxon>
    </lineage>
</organism>
<comment type="caution">
    <text evidence="1">The sequence shown here is derived from an EMBL/GenBank/DDBJ whole genome shotgun (WGS) entry which is preliminary data.</text>
</comment>
<name>A0A645JKZ5_9ZZZZ</name>
<protein>
    <submittedName>
        <fullName evidence="1">Uncharacterized protein</fullName>
    </submittedName>
</protein>